<dbReference type="EMBL" id="SNRW01000306">
    <property type="protein sequence ID" value="KAA6401958.1"/>
    <property type="molecule type" value="Genomic_DNA"/>
</dbReference>
<accession>A0A5J4X418</accession>
<proteinExistence type="predicted"/>
<evidence type="ECO:0000313" key="3">
    <source>
        <dbReference type="EMBL" id="KAA6401958.1"/>
    </source>
</evidence>
<feature type="domain" description="Reverse transcriptase" evidence="2">
    <location>
        <begin position="33"/>
        <end position="196"/>
    </location>
</feature>
<dbReference type="PANTHER" id="PTHR33050:SF7">
    <property type="entry name" value="RIBONUCLEASE H"/>
    <property type="match status" value="1"/>
</dbReference>
<dbReference type="AlphaFoldDB" id="A0A5J4X418"/>
<feature type="region of interest" description="Disordered" evidence="1">
    <location>
        <begin position="382"/>
        <end position="414"/>
    </location>
</feature>
<dbReference type="Proteomes" id="UP000324800">
    <property type="component" value="Unassembled WGS sequence"/>
</dbReference>
<name>A0A5J4X418_9EUKA</name>
<gene>
    <name evidence="3" type="ORF">EZS28_002513</name>
</gene>
<feature type="compositionally biased region" description="Polar residues" evidence="1">
    <location>
        <begin position="402"/>
        <end position="414"/>
    </location>
</feature>
<protein>
    <recommendedName>
        <fullName evidence="2">Reverse transcriptase domain-containing protein</fullName>
    </recommendedName>
</protein>
<dbReference type="PANTHER" id="PTHR33050">
    <property type="entry name" value="REVERSE TRANSCRIPTASE DOMAIN-CONTAINING PROTEIN"/>
    <property type="match status" value="1"/>
</dbReference>
<organism evidence="3 4">
    <name type="scientific">Streblomastix strix</name>
    <dbReference type="NCBI Taxonomy" id="222440"/>
    <lineage>
        <taxon>Eukaryota</taxon>
        <taxon>Metamonada</taxon>
        <taxon>Preaxostyla</taxon>
        <taxon>Oxymonadida</taxon>
        <taxon>Streblomastigidae</taxon>
        <taxon>Streblomastix</taxon>
    </lineage>
</organism>
<feature type="region of interest" description="Disordered" evidence="1">
    <location>
        <begin position="479"/>
        <end position="504"/>
    </location>
</feature>
<dbReference type="InterPro" id="IPR052055">
    <property type="entry name" value="Hepadnavirus_pol/RT"/>
</dbReference>
<comment type="caution">
    <text evidence="3">The sequence shown here is derived from an EMBL/GenBank/DDBJ whole genome shotgun (WGS) entry which is preliminary data.</text>
</comment>
<reference evidence="3 4" key="1">
    <citation type="submission" date="2019-03" db="EMBL/GenBank/DDBJ databases">
        <title>Single cell metagenomics reveals metabolic interactions within the superorganism composed of flagellate Streblomastix strix and complex community of Bacteroidetes bacteria on its surface.</title>
        <authorList>
            <person name="Treitli S.C."/>
            <person name="Kolisko M."/>
            <person name="Husnik F."/>
            <person name="Keeling P."/>
            <person name="Hampl V."/>
        </authorList>
    </citation>
    <scope>NUCLEOTIDE SEQUENCE [LARGE SCALE GENOMIC DNA]</scope>
    <source>
        <strain evidence="3">ST1C</strain>
    </source>
</reference>
<dbReference type="InterPro" id="IPR043502">
    <property type="entry name" value="DNA/RNA_pol_sf"/>
</dbReference>
<dbReference type="Gene3D" id="3.30.70.270">
    <property type="match status" value="1"/>
</dbReference>
<dbReference type="SUPFAM" id="SSF56672">
    <property type="entry name" value="DNA/RNA polymerases"/>
    <property type="match status" value="1"/>
</dbReference>
<evidence type="ECO:0000259" key="2">
    <source>
        <dbReference type="Pfam" id="PF00078"/>
    </source>
</evidence>
<dbReference type="Pfam" id="PF00078">
    <property type="entry name" value="RVT_1"/>
    <property type="match status" value="1"/>
</dbReference>
<evidence type="ECO:0000256" key="1">
    <source>
        <dbReference type="SAM" id="MobiDB-lite"/>
    </source>
</evidence>
<dbReference type="InterPro" id="IPR043128">
    <property type="entry name" value="Rev_trsase/Diguanyl_cyclase"/>
</dbReference>
<dbReference type="Gene3D" id="3.10.10.10">
    <property type="entry name" value="HIV Type 1 Reverse Transcriptase, subunit A, domain 1"/>
    <property type="match status" value="1"/>
</dbReference>
<evidence type="ECO:0000313" key="4">
    <source>
        <dbReference type="Proteomes" id="UP000324800"/>
    </source>
</evidence>
<sequence length="538" mass="61943">MIENANELMKKIKNGIIVETDYIRVYNSTFLVLKPDGKIRKILDCRQVNKITNFVKFKMEGAQFIKKILAQHDYALTLDLENAFNYMKVSDSFHLYFGFSFLGKTFAYSGHSFGYKNIIYIFIKTLRIALKEIRKIWKVKVLIIYYIYDINLIIGDKDELTRIIIRVIQFLKDLGWKFLTRQCRIHPLTAFIYLGWEWNSQMMEVKMAHATRRFLKNLLKRWILATLNQQIVKVKDLASLISSLNYLLFQFPDTSLYLNSLNHLKCYALNKRGWDCSVKLSKKIIGNLFKQLKTIKNNRLRSLNQAVGHIAMETVRINGCRIVEQELALEKQQLTRDGSSSYGTSSLSTIISEPESQFNYSGDRQSNSRILIKTLERKTSDDSFGQADISTTSRDENHSVYETHSGLTESESRLSQQTCMEGGLHDKYRDLQCSNNVSQLLPRDRSLSHTNNEFTQMMLLDVAGQKHRGKKEGVQHILGEPPVINPSYNLKDPSGSEQTTKETFDSPVRLTGLAHEQVQPIVSQDTLSIESELMPNGT</sequence>
<dbReference type="InterPro" id="IPR000477">
    <property type="entry name" value="RT_dom"/>
</dbReference>